<evidence type="ECO:0000313" key="2">
    <source>
        <dbReference type="EMBL" id="PCH41693.1"/>
    </source>
</evidence>
<dbReference type="AlphaFoldDB" id="A0A2H3JP62"/>
<feature type="region of interest" description="Disordered" evidence="1">
    <location>
        <begin position="126"/>
        <end position="209"/>
    </location>
</feature>
<feature type="region of interest" description="Disordered" evidence="1">
    <location>
        <begin position="1"/>
        <end position="61"/>
    </location>
</feature>
<dbReference type="Proteomes" id="UP000218811">
    <property type="component" value="Unassembled WGS sequence"/>
</dbReference>
<evidence type="ECO:0000313" key="3">
    <source>
        <dbReference type="Proteomes" id="UP000218811"/>
    </source>
</evidence>
<dbReference type="EMBL" id="KB468113">
    <property type="protein sequence ID" value="PCH41693.1"/>
    <property type="molecule type" value="Genomic_DNA"/>
</dbReference>
<protein>
    <submittedName>
        <fullName evidence="2">Uncharacterized protein</fullName>
    </submittedName>
</protein>
<reference evidence="2 3" key="1">
    <citation type="journal article" date="2012" name="Science">
        <title>The Paleozoic origin of enzymatic lignin decomposition reconstructed from 31 fungal genomes.</title>
        <authorList>
            <person name="Floudas D."/>
            <person name="Binder M."/>
            <person name="Riley R."/>
            <person name="Barry K."/>
            <person name="Blanchette R.A."/>
            <person name="Henrissat B."/>
            <person name="Martinez A.T."/>
            <person name="Otillar R."/>
            <person name="Spatafora J.W."/>
            <person name="Yadav J.S."/>
            <person name="Aerts A."/>
            <person name="Benoit I."/>
            <person name="Boyd A."/>
            <person name="Carlson A."/>
            <person name="Copeland A."/>
            <person name="Coutinho P.M."/>
            <person name="de Vries R.P."/>
            <person name="Ferreira P."/>
            <person name="Findley K."/>
            <person name="Foster B."/>
            <person name="Gaskell J."/>
            <person name="Glotzer D."/>
            <person name="Gorecki P."/>
            <person name="Heitman J."/>
            <person name="Hesse C."/>
            <person name="Hori C."/>
            <person name="Igarashi K."/>
            <person name="Jurgens J.A."/>
            <person name="Kallen N."/>
            <person name="Kersten P."/>
            <person name="Kohler A."/>
            <person name="Kuees U."/>
            <person name="Kumar T.K.A."/>
            <person name="Kuo A."/>
            <person name="LaButti K."/>
            <person name="Larrondo L.F."/>
            <person name="Lindquist E."/>
            <person name="Ling A."/>
            <person name="Lombard V."/>
            <person name="Lucas S."/>
            <person name="Lundell T."/>
            <person name="Martin R."/>
            <person name="McLaughlin D.J."/>
            <person name="Morgenstern I."/>
            <person name="Morin E."/>
            <person name="Murat C."/>
            <person name="Nagy L.G."/>
            <person name="Nolan M."/>
            <person name="Ohm R.A."/>
            <person name="Patyshakuliyeva A."/>
            <person name="Rokas A."/>
            <person name="Ruiz-Duenas F.J."/>
            <person name="Sabat G."/>
            <person name="Salamov A."/>
            <person name="Samejima M."/>
            <person name="Schmutz J."/>
            <person name="Slot J.C."/>
            <person name="St John F."/>
            <person name="Stenlid J."/>
            <person name="Sun H."/>
            <person name="Sun S."/>
            <person name="Syed K."/>
            <person name="Tsang A."/>
            <person name="Wiebenga A."/>
            <person name="Young D."/>
            <person name="Pisabarro A."/>
            <person name="Eastwood D.C."/>
            <person name="Martin F."/>
            <person name="Cullen D."/>
            <person name="Grigoriev I.V."/>
            <person name="Hibbett D.S."/>
        </authorList>
    </citation>
    <scope>NUCLEOTIDE SEQUENCE [LARGE SCALE GENOMIC DNA]</scope>
    <source>
        <strain evidence="2 3">MD-104</strain>
    </source>
</reference>
<gene>
    <name evidence="2" type="ORF">WOLCODRAFT_151744</name>
</gene>
<proteinExistence type="predicted"/>
<organism evidence="2 3">
    <name type="scientific">Wolfiporia cocos (strain MD-104)</name>
    <name type="common">Brown rot fungus</name>
    <dbReference type="NCBI Taxonomy" id="742152"/>
    <lineage>
        <taxon>Eukaryota</taxon>
        <taxon>Fungi</taxon>
        <taxon>Dikarya</taxon>
        <taxon>Basidiomycota</taxon>
        <taxon>Agaricomycotina</taxon>
        <taxon>Agaricomycetes</taxon>
        <taxon>Polyporales</taxon>
        <taxon>Phaeolaceae</taxon>
        <taxon>Wolfiporia</taxon>
    </lineage>
</organism>
<sequence length="209" mass="22435">MIAKATRRKPKSNGSADCLNNRATPSTDRALYWTRSRHAARQQGSPGGGHWQSPPSKAYPGTVRIANGTGTQAQRYRAPALCLLDTSHRRHKPQPLRARRINATAMPPPLRSTPTPPTAGCIRRNKAPPPSGVPGASAALSTPLDSDAVTASQAKAAARETSQRRTQQEKSKKANLWELNAHVGLGQPRTRHHAQSGRPGHLSDTVPLA</sequence>
<keyword evidence="3" id="KW-1185">Reference proteome</keyword>
<feature type="compositionally biased region" description="Basic residues" evidence="1">
    <location>
        <begin position="1"/>
        <end position="11"/>
    </location>
</feature>
<name>A0A2H3JP62_WOLCO</name>
<accession>A0A2H3JP62</accession>
<feature type="compositionally biased region" description="Basic and acidic residues" evidence="1">
    <location>
        <begin position="157"/>
        <end position="172"/>
    </location>
</feature>
<evidence type="ECO:0000256" key="1">
    <source>
        <dbReference type="SAM" id="MobiDB-lite"/>
    </source>
</evidence>